<dbReference type="AlphaFoldDB" id="A0A0L9VQC4"/>
<reference evidence="2" key="1">
    <citation type="journal article" date="2015" name="Proc. Natl. Acad. Sci. U.S.A.">
        <title>Genome sequencing of adzuki bean (Vigna angularis) provides insight into high starch and low fat accumulation and domestication.</title>
        <authorList>
            <person name="Yang K."/>
            <person name="Tian Z."/>
            <person name="Chen C."/>
            <person name="Luo L."/>
            <person name="Zhao B."/>
            <person name="Wang Z."/>
            <person name="Yu L."/>
            <person name="Li Y."/>
            <person name="Sun Y."/>
            <person name="Li W."/>
            <person name="Chen Y."/>
            <person name="Li Y."/>
            <person name="Zhang Y."/>
            <person name="Ai D."/>
            <person name="Zhao J."/>
            <person name="Shang C."/>
            <person name="Ma Y."/>
            <person name="Wu B."/>
            <person name="Wang M."/>
            <person name="Gao L."/>
            <person name="Sun D."/>
            <person name="Zhang P."/>
            <person name="Guo F."/>
            <person name="Wang W."/>
            <person name="Li Y."/>
            <person name="Wang J."/>
            <person name="Varshney R.K."/>
            <person name="Wang J."/>
            <person name="Ling H.Q."/>
            <person name="Wan P."/>
        </authorList>
    </citation>
    <scope>NUCLEOTIDE SEQUENCE</scope>
    <source>
        <strain evidence="2">cv. Jingnong 6</strain>
    </source>
</reference>
<sequence>MPIAPPRATTSAAVSHHERRLSRHLHTVAADHPCSNVVVYGEEKWKKERNSPWLVRDEEKERKIFLRLDVREVFSLVDATHGLVREEMRSPVLWNPKRFFRVLGLG</sequence>
<name>A0A0L9VQC4_PHAAN</name>
<protein>
    <submittedName>
        <fullName evidence="1">Uncharacterized protein</fullName>
    </submittedName>
</protein>
<dbReference type="EMBL" id="CM003381">
    <property type="protein sequence ID" value="KOM57271.1"/>
    <property type="molecule type" value="Genomic_DNA"/>
</dbReference>
<organism evidence="1 2">
    <name type="scientific">Phaseolus angularis</name>
    <name type="common">Azuki bean</name>
    <name type="synonym">Vigna angularis</name>
    <dbReference type="NCBI Taxonomy" id="3914"/>
    <lineage>
        <taxon>Eukaryota</taxon>
        <taxon>Viridiplantae</taxon>
        <taxon>Streptophyta</taxon>
        <taxon>Embryophyta</taxon>
        <taxon>Tracheophyta</taxon>
        <taxon>Spermatophyta</taxon>
        <taxon>Magnoliopsida</taxon>
        <taxon>eudicotyledons</taxon>
        <taxon>Gunneridae</taxon>
        <taxon>Pentapetalae</taxon>
        <taxon>rosids</taxon>
        <taxon>fabids</taxon>
        <taxon>Fabales</taxon>
        <taxon>Fabaceae</taxon>
        <taxon>Papilionoideae</taxon>
        <taxon>50 kb inversion clade</taxon>
        <taxon>NPAAA clade</taxon>
        <taxon>indigoferoid/millettioid clade</taxon>
        <taxon>Phaseoleae</taxon>
        <taxon>Vigna</taxon>
    </lineage>
</organism>
<evidence type="ECO:0000313" key="2">
    <source>
        <dbReference type="Proteomes" id="UP000053144"/>
    </source>
</evidence>
<accession>A0A0L9VQC4</accession>
<evidence type="ECO:0000313" key="1">
    <source>
        <dbReference type="EMBL" id="KOM57271.1"/>
    </source>
</evidence>
<proteinExistence type="predicted"/>
<dbReference type="Proteomes" id="UP000053144">
    <property type="component" value="Chromosome 11"/>
</dbReference>
<gene>
    <name evidence="1" type="ORF">LR48_Vigan11g030300</name>
</gene>
<dbReference type="Gramene" id="KOM57271">
    <property type="protein sequence ID" value="KOM57271"/>
    <property type="gene ID" value="LR48_Vigan11g030300"/>
</dbReference>